<feature type="compositionally biased region" description="Basic and acidic residues" evidence="6">
    <location>
        <begin position="1"/>
        <end position="10"/>
    </location>
</feature>
<dbReference type="GO" id="GO:0006457">
    <property type="term" value="P:protein folding"/>
    <property type="evidence" value="ECO:0007669"/>
    <property type="project" value="UniProtKB-UniRule"/>
</dbReference>
<dbReference type="Gene3D" id="1.10.287.370">
    <property type="match status" value="1"/>
</dbReference>
<dbReference type="AlphaFoldDB" id="A0A446BQI2"/>
<evidence type="ECO:0000256" key="4">
    <source>
        <dbReference type="PIRNR" id="PIRNR016396"/>
    </source>
</evidence>
<dbReference type="EMBL" id="OUUZ01000013">
    <property type="protein sequence ID" value="SPQ24771.1"/>
    <property type="molecule type" value="Genomic_DNA"/>
</dbReference>
<dbReference type="InterPro" id="IPR009053">
    <property type="entry name" value="Prefoldin"/>
</dbReference>
<dbReference type="InterPro" id="IPR004127">
    <property type="entry name" value="Prefoldin_subunit_alpha"/>
</dbReference>
<evidence type="ECO:0000313" key="8">
    <source>
        <dbReference type="Proteomes" id="UP000289323"/>
    </source>
</evidence>
<dbReference type="PANTHER" id="PTHR12409:SF0">
    <property type="entry name" value="PREFOLDIN SUBUNIT 3"/>
    <property type="match status" value="1"/>
</dbReference>
<feature type="region of interest" description="Disordered" evidence="6">
    <location>
        <begin position="182"/>
        <end position="202"/>
    </location>
</feature>
<keyword evidence="3 4" id="KW-0143">Chaperone</keyword>
<dbReference type="GO" id="GO:0016272">
    <property type="term" value="C:prefoldin complex"/>
    <property type="evidence" value="ECO:0007669"/>
    <property type="project" value="UniProtKB-UniRule"/>
</dbReference>
<reference evidence="7 8" key="1">
    <citation type="submission" date="2018-04" db="EMBL/GenBank/DDBJ databases">
        <authorList>
            <person name="Huttner S."/>
            <person name="Dainat J."/>
        </authorList>
    </citation>
    <scope>NUCLEOTIDE SEQUENCE [LARGE SCALE GENOMIC DNA]</scope>
</reference>
<dbReference type="GO" id="GO:0005737">
    <property type="term" value="C:cytoplasm"/>
    <property type="evidence" value="ECO:0007669"/>
    <property type="project" value="TreeGrafter"/>
</dbReference>
<feature type="compositionally biased region" description="Basic and acidic residues" evidence="6">
    <location>
        <begin position="182"/>
        <end position="191"/>
    </location>
</feature>
<name>A0A446BQI2_9PEZI</name>
<dbReference type="PIRSF" id="PIRSF016396">
    <property type="entry name" value="Prefoldin_subunit_3"/>
    <property type="match status" value="1"/>
</dbReference>
<dbReference type="SUPFAM" id="SSF46579">
    <property type="entry name" value="Prefoldin"/>
    <property type="match status" value="1"/>
</dbReference>
<sequence length="202" mass="22961">MASKDKEAAPRDATPSNPRGIPYAPFVDKVEDYVSSRADVEPTLRRFQEMIAKYQFMEQNLQRRVAGLKDKMPDIRKTLETVRFLKLRTADSGPVETTFELNDTLYAKAEIPPTDEVYLWLGANVMLSYPIDEAEALLDSKLQAAKQSLANCEEDLDFLREQITTMEVAVARVYNWDVVQKRKEKEEEEKHRGKGAAGASKS</sequence>
<dbReference type="CDD" id="cd23156">
    <property type="entry name" value="Prefoldin_3"/>
    <property type="match status" value="1"/>
</dbReference>
<comment type="function">
    <text evidence="4">Binds specifically to cytosolic chaperonin (c-CPN) and transfers target proteins to it. Binds to nascent polypeptide chain and promotes folding in an environment in which there are many competing pathways for nonnative proteins.</text>
</comment>
<comment type="similarity">
    <text evidence="1 4">Belongs to the prefoldin subunit alpha family.</text>
</comment>
<dbReference type="GO" id="GO:0015631">
    <property type="term" value="F:tubulin binding"/>
    <property type="evidence" value="ECO:0007669"/>
    <property type="project" value="TreeGrafter"/>
</dbReference>
<gene>
    <name evidence="7" type="ORF">TT172_LOCUS7190</name>
</gene>
<dbReference type="PANTHER" id="PTHR12409">
    <property type="entry name" value="PREFOLDIN SUBUNIT 3"/>
    <property type="match status" value="1"/>
</dbReference>
<accession>A0A446BQI2</accession>
<feature type="region of interest" description="Disordered" evidence="6">
    <location>
        <begin position="1"/>
        <end position="22"/>
    </location>
</feature>
<comment type="subunit">
    <text evidence="2 4">Heterohexamer of two PFD-alpha type and four PFD-beta type subunits.</text>
</comment>
<dbReference type="InterPro" id="IPR016655">
    <property type="entry name" value="PFD3"/>
</dbReference>
<evidence type="ECO:0000256" key="3">
    <source>
        <dbReference type="ARBA" id="ARBA00023186"/>
    </source>
</evidence>
<evidence type="ECO:0000256" key="2">
    <source>
        <dbReference type="ARBA" id="ARBA00011695"/>
    </source>
</evidence>
<dbReference type="GO" id="GO:0007017">
    <property type="term" value="P:microtubule-based process"/>
    <property type="evidence" value="ECO:0007669"/>
    <property type="project" value="TreeGrafter"/>
</dbReference>
<organism evidence="7 8">
    <name type="scientific">Thermothielavioides terrestris</name>
    <dbReference type="NCBI Taxonomy" id="2587410"/>
    <lineage>
        <taxon>Eukaryota</taxon>
        <taxon>Fungi</taxon>
        <taxon>Dikarya</taxon>
        <taxon>Ascomycota</taxon>
        <taxon>Pezizomycotina</taxon>
        <taxon>Sordariomycetes</taxon>
        <taxon>Sordariomycetidae</taxon>
        <taxon>Sordariales</taxon>
        <taxon>Chaetomiaceae</taxon>
        <taxon>Thermothielavioides</taxon>
    </lineage>
</organism>
<feature type="coiled-coil region" evidence="5">
    <location>
        <begin position="142"/>
        <end position="169"/>
    </location>
</feature>
<keyword evidence="5" id="KW-0175">Coiled coil</keyword>
<protein>
    <recommendedName>
        <fullName evidence="4">Prefoldin subunit 3</fullName>
    </recommendedName>
</protein>
<evidence type="ECO:0000256" key="5">
    <source>
        <dbReference type="SAM" id="Coils"/>
    </source>
</evidence>
<evidence type="ECO:0000313" key="7">
    <source>
        <dbReference type="EMBL" id="SPQ24771.1"/>
    </source>
</evidence>
<evidence type="ECO:0000256" key="6">
    <source>
        <dbReference type="SAM" id="MobiDB-lite"/>
    </source>
</evidence>
<evidence type="ECO:0000256" key="1">
    <source>
        <dbReference type="ARBA" id="ARBA00010048"/>
    </source>
</evidence>
<dbReference type="GO" id="GO:0007021">
    <property type="term" value="P:tubulin complex assembly"/>
    <property type="evidence" value="ECO:0007669"/>
    <property type="project" value="TreeGrafter"/>
</dbReference>
<dbReference type="FunFam" id="1.10.287.370:FF:000001">
    <property type="entry name" value="Prefoldin subunit 3"/>
    <property type="match status" value="1"/>
</dbReference>
<dbReference type="Proteomes" id="UP000289323">
    <property type="component" value="Unassembled WGS sequence"/>
</dbReference>
<proteinExistence type="inferred from homology"/>
<dbReference type="Pfam" id="PF02996">
    <property type="entry name" value="Prefoldin"/>
    <property type="match status" value="1"/>
</dbReference>